<evidence type="ECO:0000256" key="1">
    <source>
        <dbReference type="ARBA" id="ARBA00004365"/>
    </source>
</evidence>
<keyword evidence="5" id="KW-0964">Secreted</keyword>
<accession>A0A3S3UBR4</accession>
<organism evidence="9 10">
    <name type="scientific">Methylobacterium oryzihabitans</name>
    <dbReference type="NCBI Taxonomy" id="2499852"/>
    <lineage>
        <taxon>Bacteria</taxon>
        <taxon>Pseudomonadati</taxon>
        <taxon>Pseudomonadota</taxon>
        <taxon>Alphaproteobacteria</taxon>
        <taxon>Hyphomicrobiales</taxon>
        <taxon>Methylobacteriaceae</taxon>
        <taxon>Methylobacterium</taxon>
    </lineage>
</organism>
<dbReference type="InterPro" id="IPR002371">
    <property type="entry name" value="FlgK"/>
</dbReference>
<dbReference type="RefSeq" id="WP_127727994.1">
    <property type="nucleotide sequence ID" value="NZ_SACP01000004.1"/>
</dbReference>
<dbReference type="InterPro" id="IPR053927">
    <property type="entry name" value="FlgK_helical"/>
</dbReference>
<dbReference type="GO" id="GO:0044780">
    <property type="term" value="P:bacterial-type flagellum assembly"/>
    <property type="evidence" value="ECO:0007669"/>
    <property type="project" value="InterPro"/>
</dbReference>
<keyword evidence="10" id="KW-1185">Reference proteome</keyword>
<dbReference type="Pfam" id="PF22638">
    <property type="entry name" value="FlgK_D1"/>
    <property type="match status" value="1"/>
</dbReference>
<gene>
    <name evidence="9" type="primary">flgK</name>
    <name evidence="9" type="ORF">EOE48_06635</name>
</gene>
<evidence type="ECO:0000259" key="8">
    <source>
        <dbReference type="Pfam" id="PF22638"/>
    </source>
</evidence>
<dbReference type="SUPFAM" id="SSF64518">
    <property type="entry name" value="Phase 1 flagellin"/>
    <property type="match status" value="1"/>
</dbReference>
<dbReference type="Proteomes" id="UP000286997">
    <property type="component" value="Unassembled WGS sequence"/>
</dbReference>
<feature type="domain" description="Flagellar basal-body/hook protein C-terminal" evidence="7">
    <location>
        <begin position="445"/>
        <end position="488"/>
    </location>
</feature>
<sequence>MGLSLALNTARSSLLANATQIAVSARNSAGATDPTYSRKVATVVSGGGGASVAVRRASDDALFARMLDGTSSLASREALLGGLTSLQQTVGDPDDAASPAAKVAAFATALQSSANAPDNGDLARSLLDRASDLAGSLNRAAGAVQTVRRDADTAIRDSVARINDLLAQFDLANRAVMKGTVSGGDISDDLDNRDRILAKLSEEVGITTVARAGGDLAVYTDSGVPLFDRAARTVSFAATAVYNPGTVGAAVMIDGVAVTGPGSPMPLQGGRIAGLAELRDTVATTYEAQLDAMAGTLIRAFAETSTTTPPGPARAGLFTSGVFTTGGAAVLPGSDAGLATAIRINPAADPAAGGSLATLRDGGMNGAGYRANPAAAGTDAAYSGRLDALVKTLKGTGSYAAATGIGGAATLQDFATTSAGWIEARRKTATGEVDYQTTLLNQASGALSAATGVSTDDETARTLQLQQSYSASAKLISVIDDLMKILLNAVN</sequence>
<comment type="subcellular location">
    <subcellularLocation>
        <location evidence="1">Bacterial flagellum</location>
    </subcellularLocation>
    <subcellularLocation>
        <location evidence="2">Secreted</location>
    </subcellularLocation>
</comment>
<keyword evidence="9" id="KW-0282">Flagellum</keyword>
<evidence type="ECO:0000256" key="4">
    <source>
        <dbReference type="ARBA" id="ARBA00016244"/>
    </source>
</evidence>
<comment type="similarity">
    <text evidence="3">Belongs to the flagella basal body rod proteins family.</text>
</comment>
<dbReference type="PANTHER" id="PTHR30033:SF1">
    <property type="entry name" value="FLAGELLAR HOOK-ASSOCIATED PROTEIN 1"/>
    <property type="match status" value="1"/>
</dbReference>
<evidence type="ECO:0000256" key="3">
    <source>
        <dbReference type="ARBA" id="ARBA00009677"/>
    </source>
</evidence>
<dbReference type="EMBL" id="SACP01000004">
    <property type="protein sequence ID" value="RVU20276.1"/>
    <property type="molecule type" value="Genomic_DNA"/>
</dbReference>
<dbReference type="OrthoDB" id="7181295at2"/>
<dbReference type="PANTHER" id="PTHR30033">
    <property type="entry name" value="FLAGELLAR HOOK-ASSOCIATED PROTEIN 1"/>
    <property type="match status" value="1"/>
</dbReference>
<protein>
    <recommendedName>
        <fullName evidence="4">Flagellar hook-associated protein 1</fullName>
    </recommendedName>
</protein>
<keyword evidence="9" id="KW-0966">Cell projection</keyword>
<reference evidence="9 10" key="1">
    <citation type="submission" date="2019-01" db="EMBL/GenBank/DDBJ databases">
        <authorList>
            <person name="Chen W.-M."/>
        </authorList>
    </citation>
    <scope>NUCLEOTIDE SEQUENCE [LARGE SCALE GENOMIC DNA]</scope>
    <source>
        <strain evidence="9 10">TER-1</strain>
    </source>
</reference>
<dbReference type="Pfam" id="PF06429">
    <property type="entry name" value="Flg_bbr_C"/>
    <property type="match status" value="1"/>
</dbReference>
<feature type="domain" description="Flagellar hook-associated protein FlgK helical" evidence="8">
    <location>
        <begin position="85"/>
        <end position="303"/>
    </location>
</feature>
<dbReference type="GO" id="GO:0005198">
    <property type="term" value="F:structural molecule activity"/>
    <property type="evidence" value="ECO:0007669"/>
    <property type="project" value="InterPro"/>
</dbReference>
<evidence type="ECO:0000256" key="2">
    <source>
        <dbReference type="ARBA" id="ARBA00004613"/>
    </source>
</evidence>
<dbReference type="NCBIfam" id="TIGR02492">
    <property type="entry name" value="flgK_ends"/>
    <property type="match status" value="1"/>
</dbReference>
<comment type="caution">
    <text evidence="9">The sequence shown here is derived from an EMBL/GenBank/DDBJ whole genome shotgun (WGS) entry which is preliminary data.</text>
</comment>
<evidence type="ECO:0000256" key="6">
    <source>
        <dbReference type="ARBA" id="ARBA00023143"/>
    </source>
</evidence>
<keyword evidence="9" id="KW-0969">Cilium</keyword>
<name>A0A3S3UBR4_9HYPH</name>
<evidence type="ECO:0000259" key="7">
    <source>
        <dbReference type="Pfam" id="PF06429"/>
    </source>
</evidence>
<dbReference type="GO" id="GO:0009424">
    <property type="term" value="C:bacterial-type flagellum hook"/>
    <property type="evidence" value="ECO:0007669"/>
    <property type="project" value="InterPro"/>
</dbReference>
<dbReference type="AlphaFoldDB" id="A0A3S3UBR4"/>
<evidence type="ECO:0000313" key="10">
    <source>
        <dbReference type="Proteomes" id="UP000286997"/>
    </source>
</evidence>
<evidence type="ECO:0000256" key="5">
    <source>
        <dbReference type="ARBA" id="ARBA00022525"/>
    </source>
</evidence>
<dbReference type="GO" id="GO:0005576">
    <property type="term" value="C:extracellular region"/>
    <property type="evidence" value="ECO:0007669"/>
    <property type="project" value="UniProtKB-SubCell"/>
</dbReference>
<keyword evidence="6" id="KW-0975">Bacterial flagellum</keyword>
<proteinExistence type="inferred from homology"/>
<evidence type="ECO:0000313" key="9">
    <source>
        <dbReference type="EMBL" id="RVU20276.1"/>
    </source>
</evidence>
<dbReference type="InterPro" id="IPR010930">
    <property type="entry name" value="Flg_bb/hook_C_dom"/>
</dbReference>